<dbReference type="InterPro" id="IPR036593">
    <property type="entry name" value="CPE0013-like_sf"/>
</dbReference>
<dbReference type="Pfam" id="PF07892">
    <property type="entry name" value="DUF1667"/>
    <property type="match status" value="1"/>
</dbReference>
<reference evidence="2 3" key="1">
    <citation type="submission" date="2019-03" db="EMBL/GenBank/DDBJ databases">
        <title>Genomic Encyclopedia of Type Strains, Phase IV (KMG-IV): sequencing the most valuable type-strain genomes for metagenomic binning, comparative biology and taxonomic classification.</title>
        <authorList>
            <person name="Goeker M."/>
        </authorList>
    </citation>
    <scope>NUCLEOTIDE SEQUENCE [LARGE SCALE GENOMIC DNA]</scope>
    <source>
        <strain evidence="2 3">DSM 100556</strain>
    </source>
</reference>
<dbReference type="PANTHER" id="PTHR39450:SF1">
    <property type="entry name" value="DUF1667 DOMAIN-CONTAINING PROTEIN"/>
    <property type="match status" value="1"/>
</dbReference>
<gene>
    <name evidence="2" type="ORF">EDD76_104282</name>
</gene>
<name>A0A4R1R2E7_9FIRM</name>
<dbReference type="AlphaFoldDB" id="A0A4R1R2E7"/>
<evidence type="ECO:0000313" key="3">
    <source>
        <dbReference type="Proteomes" id="UP000295718"/>
    </source>
</evidence>
<feature type="region of interest" description="Disordered" evidence="1">
    <location>
        <begin position="1"/>
        <end position="26"/>
    </location>
</feature>
<dbReference type="InterPro" id="IPR012460">
    <property type="entry name" value="DUF1667"/>
</dbReference>
<dbReference type="STRING" id="1469948.GCA_000732725_03579"/>
<protein>
    <submittedName>
        <fullName evidence="2">CxxC motif-containing protein</fullName>
    </submittedName>
</protein>
<proteinExistence type="predicted"/>
<keyword evidence="3" id="KW-1185">Reference proteome</keyword>
<evidence type="ECO:0000256" key="1">
    <source>
        <dbReference type="SAM" id="MobiDB-lite"/>
    </source>
</evidence>
<accession>A0A4R1R2E7</accession>
<evidence type="ECO:0000313" key="2">
    <source>
        <dbReference type="EMBL" id="TCL59544.1"/>
    </source>
</evidence>
<organism evidence="2 3">
    <name type="scientific">Kineothrix alysoides</name>
    <dbReference type="NCBI Taxonomy" id="1469948"/>
    <lineage>
        <taxon>Bacteria</taxon>
        <taxon>Bacillati</taxon>
        <taxon>Bacillota</taxon>
        <taxon>Clostridia</taxon>
        <taxon>Lachnospirales</taxon>
        <taxon>Lachnospiraceae</taxon>
        <taxon>Kineothrix</taxon>
    </lineage>
</organism>
<sequence length="154" mass="16816">MEKAEGLERKSGLEREDGSERKDGFEKTEGLDKRELICVRCPVGCMLTVTVREDGTLDVKGNSCGRGEEYARKELTDPTRIVTTTVRVRGGRQAVVPVKTRYDIPKGKVMECIEALKEVEAEAPIFLGEVILSDAAGTGVDVVATKSVERTADN</sequence>
<dbReference type="PANTHER" id="PTHR39450">
    <property type="entry name" value="MOLYBDOPTERIN OXIDOREDUCTASE, 4FE-4S CLUSTER-BINDING SUBUNIT"/>
    <property type="match status" value="1"/>
</dbReference>
<dbReference type="Proteomes" id="UP000295718">
    <property type="component" value="Unassembled WGS sequence"/>
</dbReference>
<dbReference type="Gene3D" id="3.10.530.10">
    <property type="entry name" value="CPE0013-like"/>
    <property type="match status" value="1"/>
</dbReference>
<comment type="caution">
    <text evidence="2">The sequence shown here is derived from an EMBL/GenBank/DDBJ whole genome shotgun (WGS) entry which is preliminary data.</text>
</comment>
<dbReference type="EMBL" id="SLUO01000004">
    <property type="protein sequence ID" value="TCL59544.1"/>
    <property type="molecule type" value="Genomic_DNA"/>
</dbReference>
<dbReference type="SUPFAM" id="SSF160148">
    <property type="entry name" value="CPE0013-like"/>
    <property type="match status" value="1"/>
</dbReference>